<evidence type="ECO:0000256" key="1">
    <source>
        <dbReference type="ARBA" id="ARBA00001947"/>
    </source>
</evidence>
<dbReference type="AlphaFoldDB" id="A0A512D500"/>
<evidence type="ECO:0000256" key="4">
    <source>
        <dbReference type="ARBA" id="ARBA00022801"/>
    </source>
</evidence>
<dbReference type="PANTHER" id="PTHR42978:SF2">
    <property type="entry name" value="102 KBASES UNSTABLE REGION: FROM 1 TO 119443"/>
    <property type="match status" value="1"/>
</dbReference>
<gene>
    <name evidence="7" type="primary">attM</name>
    <name evidence="7" type="ORF">TAE01_33420</name>
</gene>
<dbReference type="GO" id="GO:0016787">
    <property type="term" value="F:hydrolase activity"/>
    <property type="evidence" value="ECO:0007669"/>
    <property type="project" value="UniProtKB-KW"/>
</dbReference>
<dbReference type="Pfam" id="PF00753">
    <property type="entry name" value="Lactamase_B"/>
    <property type="match status" value="1"/>
</dbReference>
<reference evidence="7 8" key="1">
    <citation type="submission" date="2019-07" db="EMBL/GenBank/DDBJ databases">
        <title>Whole genome shotgun sequence of Terrabacter aerolatus NBRC 106305.</title>
        <authorList>
            <person name="Hosoyama A."/>
            <person name="Uohara A."/>
            <person name="Ohji S."/>
            <person name="Ichikawa N."/>
        </authorList>
    </citation>
    <scope>NUCLEOTIDE SEQUENCE [LARGE SCALE GENOMIC DNA]</scope>
    <source>
        <strain evidence="7 8">NBRC 106305</strain>
    </source>
</reference>
<dbReference type="SUPFAM" id="SSF56281">
    <property type="entry name" value="Metallo-hydrolase/oxidoreductase"/>
    <property type="match status" value="1"/>
</dbReference>
<evidence type="ECO:0000259" key="6">
    <source>
        <dbReference type="SMART" id="SM00849"/>
    </source>
</evidence>
<dbReference type="RefSeq" id="WP_222594160.1">
    <property type="nucleotide sequence ID" value="NZ_BAAARO010000005.1"/>
</dbReference>
<keyword evidence="8" id="KW-1185">Reference proteome</keyword>
<comment type="similarity">
    <text evidence="2">Belongs to the metallo-beta-lactamase superfamily.</text>
</comment>
<comment type="caution">
    <text evidence="7">The sequence shown here is derived from an EMBL/GenBank/DDBJ whole genome shotgun (WGS) entry which is preliminary data.</text>
</comment>
<dbReference type="Gene3D" id="3.60.15.10">
    <property type="entry name" value="Ribonuclease Z/Hydroxyacylglutathione hydrolase-like"/>
    <property type="match status" value="1"/>
</dbReference>
<keyword evidence="3" id="KW-0479">Metal-binding</keyword>
<proteinExistence type="inferred from homology"/>
<dbReference type="GO" id="GO:0046872">
    <property type="term" value="F:metal ion binding"/>
    <property type="evidence" value="ECO:0007669"/>
    <property type="project" value="UniProtKB-KW"/>
</dbReference>
<dbReference type="InterPro" id="IPR051013">
    <property type="entry name" value="MBL_superfamily_lactonases"/>
</dbReference>
<evidence type="ECO:0000256" key="5">
    <source>
        <dbReference type="ARBA" id="ARBA00022833"/>
    </source>
</evidence>
<dbReference type="InterPro" id="IPR001279">
    <property type="entry name" value="Metallo-B-lactamas"/>
</dbReference>
<feature type="domain" description="Metallo-beta-lactamase" evidence="6">
    <location>
        <begin position="43"/>
        <end position="253"/>
    </location>
</feature>
<accession>A0A512D500</accession>
<dbReference type="Proteomes" id="UP000321534">
    <property type="component" value="Unassembled WGS sequence"/>
</dbReference>
<dbReference type="SMART" id="SM00849">
    <property type="entry name" value="Lactamase_B"/>
    <property type="match status" value="1"/>
</dbReference>
<dbReference type="PANTHER" id="PTHR42978">
    <property type="entry name" value="QUORUM-QUENCHING LACTONASE YTNP-RELATED-RELATED"/>
    <property type="match status" value="1"/>
</dbReference>
<name>A0A512D500_9MICO</name>
<evidence type="ECO:0000313" key="8">
    <source>
        <dbReference type="Proteomes" id="UP000321534"/>
    </source>
</evidence>
<organism evidence="7 8">
    <name type="scientific">Terrabacter aerolatus</name>
    <dbReference type="NCBI Taxonomy" id="422442"/>
    <lineage>
        <taxon>Bacteria</taxon>
        <taxon>Bacillati</taxon>
        <taxon>Actinomycetota</taxon>
        <taxon>Actinomycetes</taxon>
        <taxon>Micrococcales</taxon>
        <taxon>Intrasporangiaceae</taxon>
        <taxon>Terrabacter</taxon>
    </lineage>
</organism>
<dbReference type="InterPro" id="IPR036866">
    <property type="entry name" value="RibonucZ/Hydroxyglut_hydro"/>
</dbReference>
<keyword evidence="4" id="KW-0378">Hydrolase</keyword>
<comment type="cofactor">
    <cofactor evidence="1">
        <name>Zn(2+)</name>
        <dbReference type="ChEBI" id="CHEBI:29105"/>
    </cofactor>
</comment>
<dbReference type="EMBL" id="BJYX01000021">
    <property type="protein sequence ID" value="GEO31532.1"/>
    <property type="molecule type" value="Genomic_DNA"/>
</dbReference>
<dbReference type="CDD" id="cd07729">
    <property type="entry name" value="AHL_lactonase_MBL-fold"/>
    <property type="match status" value="1"/>
</dbReference>
<evidence type="ECO:0000256" key="3">
    <source>
        <dbReference type="ARBA" id="ARBA00022723"/>
    </source>
</evidence>
<sequence>MTHPRLPTSGPGTALRLRALDAPLMTTEAANLVVGAGGTVTFPAPAFLIEHDRALVLFDTGFAPRLSDDPVGYFGELADVLQVRTHPGQRIDRQLAALGFDPEDVTHVVLSHGHSDHAGGVRLFPRAQLLVGPGELSWSRSPSPASARYFRWRDDLEPLAARRWTTVESPVHDVLGDGSLTVLHTPGHTPGQLSLVVRLPARSIVLTGDTVHLREGLDRLAPYPHDWDPRAAVQSLQQLRMLETAGHTLWIGHDPDDWARFGPLTPHS</sequence>
<evidence type="ECO:0000256" key="2">
    <source>
        <dbReference type="ARBA" id="ARBA00007749"/>
    </source>
</evidence>
<evidence type="ECO:0000313" key="7">
    <source>
        <dbReference type="EMBL" id="GEO31532.1"/>
    </source>
</evidence>
<protein>
    <submittedName>
        <fullName evidence="7">N-acyl homoserine lactonase AttM</fullName>
    </submittedName>
</protein>
<keyword evidence="5" id="KW-0862">Zinc</keyword>